<evidence type="ECO:0000256" key="2">
    <source>
        <dbReference type="SAM" id="Phobius"/>
    </source>
</evidence>
<keyword evidence="2" id="KW-1133">Transmembrane helix</keyword>
<evidence type="ECO:0000256" key="1">
    <source>
        <dbReference type="SAM" id="MobiDB-lite"/>
    </source>
</evidence>
<name>A0A2A7VZE8_9BACI</name>
<feature type="transmembrane region" description="Helical" evidence="2">
    <location>
        <begin position="55"/>
        <end position="75"/>
    </location>
</feature>
<feature type="transmembrane region" description="Helical" evidence="2">
    <location>
        <begin position="90"/>
        <end position="111"/>
    </location>
</feature>
<sequence length="355" mass="41457">MSDLTGFIIYLLMMVILIPVPVYFLVTKIVVPILEKISQFISSFLIKNFKKQLSGFMVVIEVIMLIATIWFIYTAFDTLLFKIEQAVNKFVYVCSIYLTVIILFGSTLSNLRVHGVEYKGIIGKISKKIADKNFYIINRIQNSSKTLYTFLVYDLILFVIIVGITTFHNISIHLFYIFCLSIPIFLVMFVYLTRNKVEQNVRRIISYFLIIVLVILKSFKDFSVLIELDIPNPITDYMTWISITIFTAMDRFIKAIIDDRNDWRKELEDINDGEEQKSIQKDKQHKETQINQQPVITSVSHSEKRLLTDELKETYIIFENGIAKVELTKSDATFLMEQLNEIKEKKRNSNENLNL</sequence>
<feature type="compositionally biased region" description="Basic and acidic residues" evidence="1">
    <location>
        <begin position="274"/>
        <end position="288"/>
    </location>
</feature>
<feature type="transmembrane region" description="Helical" evidence="2">
    <location>
        <begin position="147"/>
        <end position="167"/>
    </location>
</feature>
<reference evidence="3 4" key="1">
    <citation type="submission" date="2017-09" db="EMBL/GenBank/DDBJ databases">
        <title>Large-scale bioinformatics analysis of Bacillus genomes uncovers conserved roles of natural products in bacterial physiology.</title>
        <authorList>
            <consortium name="Agbiome Team Llc"/>
            <person name="Bleich R.M."/>
            <person name="Grubbs K.J."/>
            <person name="Santa Maria K.C."/>
            <person name="Allen S.E."/>
            <person name="Farag S."/>
            <person name="Shank E.A."/>
            <person name="Bowers A."/>
        </authorList>
    </citation>
    <scope>NUCLEOTIDE SEQUENCE [LARGE SCALE GENOMIC DNA]</scope>
    <source>
        <strain evidence="3 4">AFS004017</strain>
    </source>
</reference>
<proteinExistence type="predicted"/>
<dbReference type="EMBL" id="NUEL01000022">
    <property type="protein sequence ID" value="PEJ07577.1"/>
    <property type="molecule type" value="Genomic_DNA"/>
</dbReference>
<evidence type="ECO:0000313" key="3">
    <source>
        <dbReference type="EMBL" id="PEJ07577.1"/>
    </source>
</evidence>
<dbReference type="Proteomes" id="UP000220045">
    <property type="component" value="Unassembled WGS sequence"/>
</dbReference>
<dbReference type="AlphaFoldDB" id="A0A2A7VZE8"/>
<feature type="region of interest" description="Disordered" evidence="1">
    <location>
        <begin position="274"/>
        <end position="294"/>
    </location>
</feature>
<evidence type="ECO:0000313" key="4">
    <source>
        <dbReference type="Proteomes" id="UP000220045"/>
    </source>
</evidence>
<keyword evidence="2" id="KW-0812">Transmembrane</keyword>
<keyword evidence="2" id="KW-0472">Membrane</keyword>
<feature type="transmembrane region" description="Helical" evidence="2">
    <location>
        <begin position="6"/>
        <end position="34"/>
    </location>
</feature>
<feature type="transmembrane region" description="Helical" evidence="2">
    <location>
        <begin position="204"/>
        <end position="225"/>
    </location>
</feature>
<gene>
    <name evidence="3" type="ORF">CN684_14900</name>
</gene>
<accession>A0A2A7VZE8</accession>
<organism evidence="3 4">
    <name type="scientific">Bacillus wiedmannii</name>
    <dbReference type="NCBI Taxonomy" id="1890302"/>
    <lineage>
        <taxon>Bacteria</taxon>
        <taxon>Bacillati</taxon>
        <taxon>Bacillota</taxon>
        <taxon>Bacilli</taxon>
        <taxon>Bacillales</taxon>
        <taxon>Bacillaceae</taxon>
        <taxon>Bacillus</taxon>
        <taxon>Bacillus cereus group</taxon>
    </lineage>
</organism>
<protein>
    <submittedName>
        <fullName evidence="3">Uncharacterized protein</fullName>
    </submittedName>
</protein>
<feature type="transmembrane region" description="Helical" evidence="2">
    <location>
        <begin position="173"/>
        <end position="192"/>
    </location>
</feature>
<dbReference type="RefSeq" id="WP_098095202.1">
    <property type="nucleotide sequence ID" value="NZ_NUEL01000022.1"/>
</dbReference>
<comment type="caution">
    <text evidence="3">The sequence shown here is derived from an EMBL/GenBank/DDBJ whole genome shotgun (WGS) entry which is preliminary data.</text>
</comment>